<evidence type="ECO:0000259" key="1">
    <source>
        <dbReference type="PROSITE" id="PS50851"/>
    </source>
</evidence>
<dbReference type="InterPro" id="IPR036061">
    <property type="entry name" value="CheW-like_dom_sf"/>
</dbReference>
<dbReference type="EMBL" id="JABANE010000031">
    <property type="protein sequence ID" value="NME68897.1"/>
    <property type="molecule type" value="Genomic_DNA"/>
</dbReference>
<dbReference type="PANTHER" id="PTHR22617:SF23">
    <property type="entry name" value="CHEMOTAXIS PROTEIN CHEW"/>
    <property type="match status" value="1"/>
</dbReference>
<dbReference type="PANTHER" id="PTHR22617">
    <property type="entry name" value="CHEMOTAXIS SENSOR HISTIDINE KINASE-RELATED"/>
    <property type="match status" value="1"/>
</dbReference>
<dbReference type="GO" id="GO:0007165">
    <property type="term" value="P:signal transduction"/>
    <property type="evidence" value="ECO:0007669"/>
    <property type="project" value="InterPro"/>
</dbReference>
<dbReference type="AlphaFoldDB" id="A0A7X9RUE0"/>
<dbReference type="Gene3D" id="2.30.30.40">
    <property type="entry name" value="SH3 Domains"/>
    <property type="match status" value="1"/>
</dbReference>
<name>A0A7X9RUE0_9BACT</name>
<reference evidence="2 3" key="1">
    <citation type="submission" date="2020-04" db="EMBL/GenBank/DDBJ databases">
        <title>Flammeovirga sp. SR4, a novel species isolated from seawater.</title>
        <authorList>
            <person name="Wang X."/>
        </authorList>
    </citation>
    <scope>NUCLEOTIDE SEQUENCE [LARGE SCALE GENOMIC DNA]</scope>
    <source>
        <strain evidence="2 3">ATCC 23126</strain>
    </source>
</reference>
<evidence type="ECO:0000313" key="2">
    <source>
        <dbReference type="EMBL" id="NME68897.1"/>
    </source>
</evidence>
<comment type="caution">
    <text evidence="2">The sequence shown here is derived from an EMBL/GenBank/DDBJ whole genome shotgun (WGS) entry which is preliminary data.</text>
</comment>
<sequence>MTVEEPNNASRSKEERIAEAIDMAKVTIDDEQEQKSNIIVFRLGEEEYGLRIDQIKEVVITPRITKIPLTPSYVRGVANIRGNILAIIDLEDKFSLNNTINETSGYTLVVESHEFNMAILVKDVPNTLSVADTDIDYTPAVVTEMHGEQDYINGIIKIEDRLIILIDIFKIITKDDLKTVIGSKI</sequence>
<dbReference type="Pfam" id="PF01584">
    <property type="entry name" value="CheW"/>
    <property type="match status" value="1"/>
</dbReference>
<evidence type="ECO:0000313" key="3">
    <source>
        <dbReference type="Proteomes" id="UP000576082"/>
    </source>
</evidence>
<dbReference type="GO" id="GO:0006935">
    <property type="term" value="P:chemotaxis"/>
    <property type="evidence" value="ECO:0007669"/>
    <property type="project" value="InterPro"/>
</dbReference>
<proteinExistence type="predicted"/>
<dbReference type="SUPFAM" id="SSF50341">
    <property type="entry name" value="CheW-like"/>
    <property type="match status" value="1"/>
</dbReference>
<accession>A0A7X9RUE0</accession>
<dbReference type="RefSeq" id="WP_169657189.1">
    <property type="nucleotide sequence ID" value="NZ_JABANE010000031.1"/>
</dbReference>
<dbReference type="InterPro" id="IPR039315">
    <property type="entry name" value="CheW"/>
</dbReference>
<feature type="domain" description="CheW-like" evidence="1">
    <location>
        <begin position="35"/>
        <end position="177"/>
    </location>
</feature>
<keyword evidence="3" id="KW-1185">Reference proteome</keyword>
<dbReference type="PROSITE" id="PS50851">
    <property type="entry name" value="CHEW"/>
    <property type="match status" value="1"/>
</dbReference>
<protein>
    <submittedName>
        <fullName evidence="2">Purine-binding chemotaxis protein CheW</fullName>
    </submittedName>
</protein>
<dbReference type="SMART" id="SM00260">
    <property type="entry name" value="CheW"/>
    <property type="match status" value="1"/>
</dbReference>
<organism evidence="2 3">
    <name type="scientific">Flammeovirga aprica JL-4</name>
    <dbReference type="NCBI Taxonomy" id="694437"/>
    <lineage>
        <taxon>Bacteria</taxon>
        <taxon>Pseudomonadati</taxon>
        <taxon>Bacteroidota</taxon>
        <taxon>Cytophagia</taxon>
        <taxon>Cytophagales</taxon>
        <taxon>Flammeovirgaceae</taxon>
        <taxon>Flammeovirga</taxon>
    </lineage>
</organism>
<gene>
    <name evidence="2" type="ORF">HHU12_13070</name>
</gene>
<dbReference type="Proteomes" id="UP000576082">
    <property type="component" value="Unassembled WGS sequence"/>
</dbReference>
<dbReference type="Gene3D" id="2.40.50.180">
    <property type="entry name" value="CheA-289, Domain 4"/>
    <property type="match status" value="1"/>
</dbReference>
<dbReference type="GO" id="GO:0005829">
    <property type="term" value="C:cytosol"/>
    <property type="evidence" value="ECO:0007669"/>
    <property type="project" value="TreeGrafter"/>
</dbReference>
<dbReference type="InterPro" id="IPR002545">
    <property type="entry name" value="CheW-lke_dom"/>
</dbReference>